<feature type="region of interest" description="Disordered" evidence="1">
    <location>
        <begin position="189"/>
        <end position="209"/>
    </location>
</feature>
<feature type="compositionally biased region" description="Acidic residues" evidence="1">
    <location>
        <begin position="120"/>
        <end position="129"/>
    </location>
</feature>
<evidence type="ECO:0000256" key="1">
    <source>
        <dbReference type="SAM" id="MobiDB-lite"/>
    </source>
</evidence>
<keyword evidence="4" id="KW-1185">Reference proteome</keyword>
<name>A0ABY1UKC9_9APIC</name>
<reference evidence="3" key="1">
    <citation type="submission" date="2016-09" db="EMBL/GenBank/DDBJ databases">
        <authorList>
            <consortium name="Pathogen Informatics"/>
            <person name="Sun Q."/>
            <person name="Inoue M."/>
        </authorList>
    </citation>
    <scope>NUCLEOTIDE SEQUENCE</scope>
</reference>
<feature type="region of interest" description="Disordered" evidence="1">
    <location>
        <begin position="582"/>
        <end position="604"/>
    </location>
</feature>
<feature type="compositionally biased region" description="Low complexity" evidence="1">
    <location>
        <begin position="146"/>
        <end position="156"/>
    </location>
</feature>
<protein>
    <recommendedName>
        <fullName evidence="2">Programmed cell death protein 2 C-terminal domain-containing protein</fullName>
    </recommendedName>
</protein>
<dbReference type="Proteomes" id="UP000831156">
    <property type="component" value="Chromosome 7"/>
</dbReference>
<dbReference type="EMBL" id="LT969430">
    <property type="protein sequence ID" value="SOV12903.1"/>
    <property type="molecule type" value="Genomic_DNA"/>
</dbReference>
<organism evidence="3 4">
    <name type="scientific">Plasmodium gaboni</name>
    <dbReference type="NCBI Taxonomy" id="647221"/>
    <lineage>
        <taxon>Eukaryota</taxon>
        <taxon>Sar</taxon>
        <taxon>Alveolata</taxon>
        <taxon>Apicomplexa</taxon>
        <taxon>Aconoidasida</taxon>
        <taxon>Haemosporida</taxon>
        <taxon>Plasmodiidae</taxon>
        <taxon>Plasmodium</taxon>
        <taxon>Plasmodium (Laverania)</taxon>
    </lineage>
</organism>
<feature type="domain" description="Programmed cell death protein 2 C-terminal" evidence="2">
    <location>
        <begin position="669"/>
        <end position="818"/>
    </location>
</feature>
<proteinExistence type="predicted"/>
<dbReference type="InterPro" id="IPR007320">
    <property type="entry name" value="PDCD2_C"/>
</dbReference>
<feature type="compositionally biased region" description="Polar residues" evidence="1">
    <location>
        <begin position="248"/>
        <end position="259"/>
    </location>
</feature>
<dbReference type="PANTHER" id="PTHR12298:SF4">
    <property type="entry name" value="PROGRAMMED CELL DEATH PROTEIN 2"/>
    <property type="match status" value="1"/>
</dbReference>
<gene>
    <name evidence="3" type="ORF">PGABG01_0714100</name>
</gene>
<feature type="compositionally biased region" description="Polar residues" evidence="1">
    <location>
        <begin position="278"/>
        <end position="293"/>
    </location>
</feature>
<dbReference type="PANTHER" id="PTHR12298">
    <property type="entry name" value="PCDC2 PROGRAMMED CELL DEATH PROTEIN 2 -RELATED"/>
    <property type="match status" value="1"/>
</dbReference>
<feature type="region of interest" description="Disordered" evidence="1">
    <location>
        <begin position="248"/>
        <end position="307"/>
    </location>
</feature>
<sequence length="821" mass="95984">MVHVLLGYLDEKKKRKNELRDKHKINKKFVSKIGGKPFWLDRINLPDEKEFNCSVCNNMMVFLLQIYAPLDELGNCFHRCLYVFICIHCGDQAKCFRTQLPRNNPFYNYYLQDSNYMDDPSNENDELIPSDDTNNLNTESDDTDNEMNNNEMNNNEMNNSEMSDNKMNNNEMNNNKMNNNKMNNNKMNNNKMNNNEDNIKNSTSTNNNYNNNDDVINKNIDNAHLTDIHSSVIFSSNETFNVIETLNSNNHSNSFEPTGNNLNESEETSNNINESDDTTNQINESDHTTNPFNESDDTNNEQRPVEKREKEINLYINNDDNKKDHVVNNIIMNVKEDEEEKKENNFNISCMKKIENQNCNNKIVTDNNNIIDNNNNIIDNNNNIIDNNNIYHNNSNNFIVSADMKKKDCLSVTDYYMTLIKKDKNIFDKSLEYYFCCNICGIPCINKHKKHKRCKLKKHIIFQEHKIYISDEDDCESSSTGSEMFSDIYGAYSNDEHANNKGGTYVLQMNRKENDNSRMTNGNVLYNENLHTINNDDEYTTNNVSLEHASEMYESGDTNKTDHMNNNIKGNNNVNNNIKGNNNVNNNIKGNNNVNNNIKGNNNVNNKNINNNNINIVDYNKINIYSNTNYSFNEKEQNKEDAEEIDLDISEMKAFEQIQRDIENTRNIDKVFKNYIKKIQRFPSQFIRYSYNGTALYSSCDIFNSNRNNVSELPITNNNGHNNMNHIYNPFNSNNVPRCHICKRRKVFEFQVLSTIINFLTIKKNIQVDNNIALNSKFAYLAIYTCENNCDIFDINNFKESQRRHYRSRYIQEYVYVQVEN</sequence>
<evidence type="ECO:0000259" key="2">
    <source>
        <dbReference type="Pfam" id="PF04194"/>
    </source>
</evidence>
<accession>A0ABY1UKC9</accession>
<feature type="region of interest" description="Disordered" evidence="1">
    <location>
        <begin position="118"/>
        <end position="156"/>
    </location>
</feature>
<feature type="compositionally biased region" description="Low complexity" evidence="1">
    <location>
        <begin position="260"/>
        <end position="273"/>
    </location>
</feature>
<dbReference type="Pfam" id="PF04194">
    <property type="entry name" value="PDCD2_C"/>
    <property type="match status" value="1"/>
</dbReference>
<evidence type="ECO:0000313" key="3">
    <source>
        <dbReference type="EMBL" id="SOV12903.1"/>
    </source>
</evidence>
<evidence type="ECO:0000313" key="4">
    <source>
        <dbReference type="Proteomes" id="UP000831156"/>
    </source>
</evidence>